<dbReference type="eggNOG" id="COG0520">
    <property type="taxonomic scope" value="Bacteria"/>
</dbReference>
<gene>
    <name evidence="4" type="ORF">KCH_68290</name>
</gene>
<dbReference type="PATRIC" id="fig|1348663.4.peg.6610"/>
<dbReference type="PANTHER" id="PTHR43092:SF2">
    <property type="entry name" value="HERCYNYLCYSTEINE SULFOXIDE LYASE"/>
    <property type="match status" value="1"/>
</dbReference>
<dbReference type="InterPro" id="IPR015422">
    <property type="entry name" value="PyrdxlP-dep_Trfase_small"/>
</dbReference>
<reference evidence="4 5" key="1">
    <citation type="submission" date="2014-05" db="EMBL/GenBank/DDBJ databases">
        <title>Draft Genome Sequence of Kitasatospora cheerisanensis KCTC 2395.</title>
        <authorList>
            <person name="Nam D.H."/>
        </authorList>
    </citation>
    <scope>NUCLEOTIDE SEQUENCE [LARGE SCALE GENOMIC DNA]</scope>
    <source>
        <strain evidence="4 5">KCTC 2395</strain>
    </source>
</reference>
<sequence length="416" mass="44420">MNTPQHPRHPAGPPAPLPGSTTLFALDPGTAHLNHGSYGAVPVPVQRRQAELRAAQERDPDAFLHDAPDRIARARAEIAAALGGNPERLALLTNVTEGIAVALDTVPLAAGDEILVTDHGYGVVTRACERRAADTGARVRSVRLSPQTPDGDAVAERVLAAVTPRTRLAVLDLITSPTARAIAGPALLDALRERGITTVVDAAHAPGALPVDLGGEAGGADFWIGNLHKWAFAPRPTGVLAVHRRWRSRVRPLTYSWEHDRGFPRNVEWRGTCDYTGWLAAPAGLALIHRIGAERLREHNARLVEHGSRQLVEHAGLRPLPAHPGLPMRALRLPAGTAEHEHSAKALMAAVHRALRTRIAVRPWPGGGILRISAQLYNRPEEYTQLATGLPRLLTHRAGPSGGGQGAARSSSSSMP</sequence>
<organism evidence="4 5">
    <name type="scientific">Kitasatospora cheerisanensis KCTC 2395</name>
    <dbReference type="NCBI Taxonomy" id="1348663"/>
    <lineage>
        <taxon>Bacteria</taxon>
        <taxon>Bacillati</taxon>
        <taxon>Actinomycetota</taxon>
        <taxon>Actinomycetes</taxon>
        <taxon>Kitasatosporales</taxon>
        <taxon>Streptomycetaceae</taxon>
        <taxon>Kitasatospora</taxon>
    </lineage>
</organism>
<name>A0A066YJN3_9ACTN</name>
<dbReference type="Proteomes" id="UP000027178">
    <property type="component" value="Unassembled WGS sequence"/>
</dbReference>
<evidence type="ECO:0000259" key="3">
    <source>
        <dbReference type="Pfam" id="PF00266"/>
    </source>
</evidence>
<evidence type="ECO:0000256" key="1">
    <source>
        <dbReference type="ARBA" id="ARBA00022898"/>
    </source>
</evidence>
<dbReference type="InterPro" id="IPR015421">
    <property type="entry name" value="PyrdxlP-dep_Trfase_major"/>
</dbReference>
<dbReference type="Pfam" id="PF00266">
    <property type="entry name" value="Aminotran_5"/>
    <property type="match status" value="1"/>
</dbReference>
<keyword evidence="1" id="KW-0663">Pyridoxal phosphate</keyword>
<dbReference type="HOGENOM" id="CLU_003433_3_1_11"/>
<dbReference type="PANTHER" id="PTHR43092">
    <property type="entry name" value="L-CYSTEINE DESULFHYDRASE"/>
    <property type="match status" value="1"/>
</dbReference>
<evidence type="ECO:0000313" key="4">
    <source>
        <dbReference type="EMBL" id="KDN81382.1"/>
    </source>
</evidence>
<accession>A0A066YJN3</accession>
<protein>
    <recommendedName>
        <fullName evidence="3">Aminotransferase class V domain-containing protein</fullName>
    </recommendedName>
</protein>
<proteinExistence type="predicted"/>
<feature type="compositionally biased region" description="Low complexity" evidence="2">
    <location>
        <begin position="407"/>
        <end position="416"/>
    </location>
</feature>
<feature type="region of interest" description="Disordered" evidence="2">
    <location>
        <begin position="1"/>
        <end position="20"/>
    </location>
</feature>
<dbReference type="SUPFAM" id="SSF53383">
    <property type="entry name" value="PLP-dependent transferases"/>
    <property type="match status" value="1"/>
</dbReference>
<evidence type="ECO:0000256" key="2">
    <source>
        <dbReference type="SAM" id="MobiDB-lite"/>
    </source>
</evidence>
<dbReference type="InterPro" id="IPR000192">
    <property type="entry name" value="Aminotrans_V_dom"/>
</dbReference>
<keyword evidence="5" id="KW-1185">Reference proteome</keyword>
<comment type="caution">
    <text evidence="4">The sequence shown here is derived from an EMBL/GenBank/DDBJ whole genome shotgun (WGS) entry which is preliminary data.</text>
</comment>
<evidence type="ECO:0000313" key="5">
    <source>
        <dbReference type="Proteomes" id="UP000027178"/>
    </source>
</evidence>
<dbReference type="EMBL" id="JNBY01000145">
    <property type="protein sequence ID" value="KDN81382.1"/>
    <property type="molecule type" value="Genomic_DNA"/>
</dbReference>
<dbReference type="Gene3D" id="3.90.1150.10">
    <property type="entry name" value="Aspartate Aminotransferase, domain 1"/>
    <property type="match status" value="1"/>
</dbReference>
<dbReference type="Gene3D" id="3.40.640.10">
    <property type="entry name" value="Type I PLP-dependent aspartate aminotransferase-like (Major domain)"/>
    <property type="match status" value="1"/>
</dbReference>
<dbReference type="AlphaFoldDB" id="A0A066YJN3"/>
<dbReference type="InterPro" id="IPR015424">
    <property type="entry name" value="PyrdxlP-dep_Trfase"/>
</dbReference>
<feature type="region of interest" description="Disordered" evidence="2">
    <location>
        <begin position="394"/>
        <end position="416"/>
    </location>
</feature>
<feature type="domain" description="Aminotransferase class V" evidence="3">
    <location>
        <begin position="59"/>
        <end position="319"/>
    </location>
</feature>